<keyword evidence="1" id="KW-0808">Transferase</keyword>
<reference evidence="1 2" key="1">
    <citation type="submission" date="2018-05" db="EMBL/GenBank/DDBJ databases">
        <title>Genomic Encyclopedia of Type Strains, Phase IV (KMG-IV): sequencing the most valuable type-strain genomes for metagenomic binning, comparative biology and taxonomic classification.</title>
        <authorList>
            <person name="Goeker M."/>
        </authorList>
    </citation>
    <scope>NUCLEOTIDE SEQUENCE [LARGE SCALE GENOMIC DNA]</scope>
    <source>
        <strain evidence="1 2">DSM 100333</strain>
    </source>
</reference>
<comment type="caution">
    <text evidence="1">The sequence shown here is derived from an EMBL/GenBank/DDBJ whole genome shotgun (WGS) entry which is preliminary data.</text>
</comment>
<dbReference type="GO" id="GO:0016740">
    <property type="term" value="F:transferase activity"/>
    <property type="evidence" value="ECO:0007669"/>
    <property type="project" value="UniProtKB-KW"/>
</dbReference>
<organism evidence="1 2">
    <name type="scientific">Hallella colorans</name>
    <dbReference type="NCBI Taxonomy" id="1703337"/>
    <lineage>
        <taxon>Bacteria</taxon>
        <taxon>Pseudomonadati</taxon>
        <taxon>Bacteroidota</taxon>
        <taxon>Bacteroidia</taxon>
        <taxon>Bacteroidales</taxon>
        <taxon>Prevotellaceae</taxon>
        <taxon>Hallella</taxon>
    </lineage>
</organism>
<proteinExistence type="predicted"/>
<sequence>MSLKELFFKLIRSELWQEELPSGMSIDHDKFQKLMAMARKQTVEGLVSSAFMQNNVSLGVVDAARLLSVSGSIVKANRNINNEVKALCTMLSGRDVKYFLVKGQTLAMLYPHPEVRTCGDIDFYVFPEYFEEVVTLIEKEWQITIKRCEEDEQHISFEHHGVIFEMHYCLMKFSSSRNQKEFDRMIDTSSLSYRYIDDVRVPILDETLNLVYTFLHLYHHLIEIGVGLRQFCDVAMIMKQMDLDAEQKKRVVTILRRLNFEKAFHVIEFILNKYLGLDDSKLILPKGNEENKYVEFFMRIVFKRGNFGKYGRKNAVRSGWKYNCEVFAIKVKHYGRTILLSPRENIAFIFKQLPKKIISMV</sequence>
<dbReference type="Pfam" id="PF14907">
    <property type="entry name" value="NTP_transf_5"/>
    <property type="match status" value="1"/>
</dbReference>
<dbReference type="OrthoDB" id="9812148at2"/>
<gene>
    <name evidence="1" type="ORF">C7379_1282</name>
</gene>
<dbReference type="Gene3D" id="3.30.460.40">
    <property type="match status" value="1"/>
</dbReference>
<evidence type="ECO:0000313" key="1">
    <source>
        <dbReference type="EMBL" id="PVX48161.1"/>
    </source>
</evidence>
<evidence type="ECO:0000313" key="2">
    <source>
        <dbReference type="Proteomes" id="UP000245870"/>
    </source>
</evidence>
<dbReference type="InterPro" id="IPR039498">
    <property type="entry name" value="NTP_transf_5"/>
</dbReference>
<keyword evidence="2" id="KW-1185">Reference proteome</keyword>
<accession>A0A2U0TX49</accession>
<dbReference type="Proteomes" id="UP000245870">
    <property type="component" value="Unassembled WGS sequence"/>
</dbReference>
<dbReference type="AlphaFoldDB" id="A0A2U0TX49"/>
<dbReference type="RefSeq" id="WP_116617397.1">
    <property type="nucleotide sequence ID" value="NZ_CAMPWS010000001.1"/>
</dbReference>
<name>A0A2U0TX49_9BACT</name>
<dbReference type="EMBL" id="QENY01000028">
    <property type="protein sequence ID" value="PVX48161.1"/>
    <property type="molecule type" value="Genomic_DNA"/>
</dbReference>
<protein>
    <submittedName>
        <fullName evidence="1">Putative nucleotidyltransferase-like protein</fullName>
    </submittedName>
</protein>